<reference evidence="2" key="1">
    <citation type="journal article" date="2015" name="Nature">
        <title>Complex archaea that bridge the gap between prokaryotes and eukaryotes.</title>
        <authorList>
            <person name="Spang A."/>
            <person name="Saw J.H."/>
            <person name="Jorgensen S.L."/>
            <person name="Zaremba-Niedzwiedzka K."/>
            <person name="Martijn J."/>
            <person name="Lind A.E."/>
            <person name="van Eijk R."/>
            <person name="Schleper C."/>
            <person name="Guy L."/>
            <person name="Ettema T.J."/>
        </authorList>
    </citation>
    <scope>NUCLEOTIDE SEQUENCE</scope>
</reference>
<dbReference type="InterPro" id="IPR027417">
    <property type="entry name" value="P-loop_NTPase"/>
</dbReference>
<dbReference type="GO" id="GO:0005524">
    <property type="term" value="F:ATP binding"/>
    <property type="evidence" value="ECO:0007669"/>
    <property type="project" value="InterPro"/>
</dbReference>
<gene>
    <name evidence="2" type="ORF">LCGC14_2757640</name>
</gene>
<dbReference type="GO" id="GO:0016887">
    <property type="term" value="F:ATP hydrolysis activity"/>
    <property type="evidence" value="ECO:0007669"/>
    <property type="project" value="InterPro"/>
</dbReference>
<organism evidence="2">
    <name type="scientific">marine sediment metagenome</name>
    <dbReference type="NCBI Taxonomy" id="412755"/>
    <lineage>
        <taxon>unclassified sequences</taxon>
        <taxon>metagenomes</taxon>
        <taxon>ecological metagenomes</taxon>
    </lineage>
</organism>
<feature type="non-terminal residue" evidence="2">
    <location>
        <position position="1"/>
    </location>
</feature>
<name>A0A0F8YZZ5_9ZZZZ</name>
<sequence>CELLSNAATRILPPFIAKKYELLVIPAPFPEWSESRPLEVRLRDRGTHDEFPIGQVASGFRIWIQMALLESLDELRAREIALLDELHFVNLVAEIILEEAPHDVDDLEEELNEWSWEDVRSERDAITGCLNVIGEFPGSLTIERRGGRSLPNLLDWPEEDKHRHRNLFESLRQILYVIDEPEQHLHPGLQREAATWLKDTMGERRSQCVVTTHSAPFLSLASGVRCSYVERVGDRASVFPFEPAELDGLSGIAAQMGLDRGELLTLVSAFLFVEGLADKWVLEALFRERLSAAGIAVVPVHSVAKMKATAEAEALFRFTRANAAVLADGLDEAAIAELRSMIPDHEATQAALDEKEFKKRTEYYAMIQLVRAAQRNQRQIEIYGLGAPDIFDLLDENLIRSQCERFPGHHKARADFEALR</sequence>
<dbReference type="Gene3D" id="3.40.50.300">
    <property type="entry name" value="P-loop containing nucleotide triphosphate hydrolases"/>
    <property type="match status" value="1"/>
</dbReference>
<evidence type="ECO:0000313" key="2">
    <source>
        <dbReference type="EMBL" id="KKK86998.1"/>
    </source>
</evidence>
<feature type="domain" description="ATPase AAA-type core" evidence="1">
    <location>
        <begin position="174"/>
        <end position="218"/>
    </location>
</feature>
<accession>A0A0F8YZZ5</accession>
<dbReference type="InterPro" id="IPR003959">
    <property type="entry name" value="ATPase_AAA_core"/>
</dbReference>
<feature type="non-terminal residue" evidence="2">
    <location>
        <position position="420"/>
    </location>
</feature>
<dbReference type="AlphaFoldDB" id="A0A0F8YZZ5"/>
<dbReference type="InterPro" id="IPR051396">
    <property type="entry name" value="Bact_Antivir_Def_Nuclease"/>
</dbReference>
<dbReference type="PANTHER" id="PTHR43581">
    <property type="entry name" value="ATP/GTP PHOSPHATASE"/>
    <property type="match status" value="1"/>
</dbReference>
<protein>
    <recommendedName>
        <fullName evidence="1">ATPase AAA-type core domain-containing protein</fullName>
    </recommendedName>
</protein>
<dbReference type="PANTHER" id="PTHR43581:SF3">
    <property type="entry name" value="AAA+ ATPASE DOMAIN-CONTAINING PROTEIN"/>
    <property type="match status" value="1"/>
</dbReference>
<dbReference type="EMBL" id="LAZR01050597">
    <property type="protein sequence ID" value="KKK86998.1"/>
    <property type="molecule type" value="Genomic_DNA"/>
</dbReference>
<dbReference type="SUPFAM" id="SSF52540">
    <property type="entry name" value="P-loop containing nucleoside triphosphate hydrolases"/>
    <property type="match status" value="1"/>
</dbReference>
<proteinExistence type="predicted"/>
<comment type="caution">
    <text evidence="2">The sequence shown here is derived from an EMBL/GenBank/DDBJ whole genome shotgun (WGS) entry which is preliminary data.</text>
</comment>
<dbReference type="Pfam" id="PF13304">
    <property type="entry name" value="AAA_21"/>
    <property type="match status" value="1"/>
</dbReference>
<evidence type="ECO:0000259" key="1">
    <source>
        <dbReference type="Pfam" id="PF13304"/>
    </source>
</evidence>